<dbReference type="eggNOG" id="COG2852">
    <property type="taxonomic scope" value="Bacteria"/>
</dbReference>
<evidence type="ECO:0000313" key="1">
    <source>
        <dbReference type="EMBL" id="AFV88744.1"/>
    </source>
</evidence>
<reference evidence="1 2" key="1">
    <citation type="journal article" date="2012" name="BMC Genomics">
        <title>The genome sequence of Propionibacterium acidipropionici provides insights into its biotechnological and industrial potential.</title>
        <authorList>
            <person name="Parizzi L.P."/>
            <person name="Grassi M.C."/>
            <person name="Llerena L.A."/>
            <person name="Carazzolle M.F."/>
            <person name="Queiroz V.L."/>
            <person name="Lunardi I."/>
            <person name="Zeidler A.F."/>
            <person name="Teixeira P.J."/>
            <person name="Mieczkowski P."/>
            <person name="Rincones J."/>
            <person name="Pereira G.A."/>
        </authorList>
    </citation>
    <scope>NUCLEOTIDE SEQUENCE [LARGE SCALE GENOMIC DNA]</scope>
    <source>
        <strain evidence="2">ATCC 4875 / DSM 20272 / JCM 6432 / NBRC 12425 / NCIMB 8070</strain>
    </source>
</reference>
<gene>
    <name evidence="1" type="ordered locus">PACID_09070</name>
</gene>
<dbReference type="Proteomes" id="UP000000214">
    <property type="component" value="Chromosome"/>
</dbReference>
<dbReference type="PATRIC" id="fig|1171373.8.peg.917"/>
<dbReference type="AlphaFoldDB" id="K7RLG0"/>
<dbReference type="STRING" id="1171373.PACID_09070"/>
<dbReference type="HOGENOM" id="CLU_052626_3_0_11"/>
<dbReference type="RefSeq" id="WP_015069655.1">
    <property type="nucleotide sequence ID" value="NC_019395.1"/>
</dbReference>
<name>K7RLG0_ACIA4</name>
<evidence type="ECO:0008006" key="3">
    <source>
        <dbReference type="Google" id="ProtNLM"/>
    </source>
</evidence>
<evidence type="ECO:0000313" key="2">
    <source>
        <dbReference type="Proteomes" id="UP000000214"/>
    </source>
</evidence>
<protein>
    <recommendedName>
        <fullName evidence="3">DUF559 domain-containing protein</fullName>
    </recommendedName>
</protein>
<proteinExistence type="predicted"/>
<accession>K7RLG0</accession>
<sequence length="310" mass="33351">MKPRTVVPAELIGIARFQSGVVSRQQALEAGLTHVGVRGLVGTGRWKPIARGIYSMGEVRWEQLLWAGVLIGGPGSTVGGLAAAHQLGIAPQPEVIDIWAPRAASYRRRAAPSPWDFHRGTRASRGNPPHLSVEETVLDLCSTCGPDGITAWIGKAVGGWLTTPDRILAALERTPNLRNRKLIGECLGVVAGGSNSALEARYRRDVEQAHGLPIGTRQKSVSSGTASDVVYQEYGTIAELDGKLGHRGDGEVRDAWRDSKHLLLGFVTLRFGWADVTGRPCEVAARVSDVLRMRGWDGVPQLCPDCLHVA</sequence>
<dbReference type="EMBL" id="CP003493">
    <property type="protein sequence ID" value="AFV88744.1"/>
    <property type="molecule type" value="Genomic_DNA"/>
</dbReference>
<organism evidence="1 2">
    <name type="scientific">Acidipropionibacterium acidipropionici (strain ATCC 4875 / DSM 20272 / JCM 6432 / NBRC 12425 / NCIMB 8070 / 4)</name>
    <name type="common">Propionibacterium acidipropionici</name>
    <dbReference type="NCBI Taxonomy" id="1171373"/>
    <lineage>
        <taxon>Bacteria</taxon>
        <taxon>Bacillati</taxon>
        <taxon>Actinomycetota</taxon>
        <taxon>Actinomycetes</taxon>
        <taxon>Propionibacteriales</taxon>
        <taxon>Propionibacteriaceae</taxon>
        <taxon>Acidipropionibacterium</taxon>
    </lineage>
</organism>
<dbReference type="KEGG" id="pbo:PACID_09070"/>